<proteinExistence type="predicted"/>
<organism evidence="1">
    <name type="scientific">marine sediment metagenome</name>
    <dbReference type="NCBI Taxonomy" id="412755"/>
    <lineage>
        <taxon>unclassified sequences</taxon>
        <taxon>metagenomes</taxon>
        <taxon>ecological metagenomes</taxon>
    </lineage>
</organism>
<evidence type="ECO:0000313" key="1">
    <source>
        <dbReference type="EMBL" id="KKK65534.1"/>
    </source>
</evidence>
<sequence length="82" mass="9782">MRTKYSQDFEMFWRKWPGRWRDGNSPKKVGKAEAYEIWLTMDAEDRKDAAGAVVSGKVKNAGTQYLPDAIRWLRRRLWEDFL</sequence>
<reference evidence="1" key="1">
    <citation type="journal article" date="2015" name="Nature">
        <title>Complex archaea that bridge the gap between prokaryotes and eukaryotes.</title>
        <authorList>
            <person name="Spang A."/>
            <person name="Saw J.H."/>
            <person name="Jorgensen S.L."/>
            <person name="Zaremba-Niedzwiedzka K."/>
            <person name="Martijn J."/>
            <person name="Lind A.E."/>
            <person name="van Eijk R."/>
            <person name="Schleper C."/>
            <person name="Guy L."/>
            <person name="Ettema T.J."/>
        </authorList>
    </citation>
    <scope>NUCLEOTIDE SEQUENCE</scope>
</reference>
<protein>
    <submittedName>
        <fullName evidence="1">Uncharacterized protein</fullName>
    </submittedName>
</protein>
<dbReference type="EMBL" id="LAZR01060508">
    <property type="protein sequence ID" value="KKK65534.1"/>
    <property type="molecule type" value="Genomic_DNA"/>
</dbReference>
<comment type="caution">
    <text evidence="1">The sequence shown here is derived from an EMBL/GenBank/DDBJ whole genome shotgun (WGS) entry which is preliminary data.</text>
</comment>
<dbReference type="AlphaFoldDB" id="A0A0F8ZGH0"/>
<accession>A0A0F8ZGH0</accession>
<gene>
    <name evidence="1" type="ORF">LCGC14_2973180</name>
</gene>
<name>A0A0F8ZGH0_9ZZZZ</name>